<reference evidence="1" key="1">
    <citation type="submission" date="2023-04" db="EMBL/GenBank/DDBJ databases">
        <title>Genome Encyclopedia of Bacteria and Archaea VI: Functional Genomics of Type Strains.</title>
        <authorList>
            <person name="Whitman W."/>
        </authorList>
    </citation>
    <scope>NUCLEOTIDE SEQUENCE</scope>
    <source>
        <strain evidence="1">Enz.4-51</strain>
    </source>
</reference>
<proteinExistence type="predicted"/>
<protein>
    <submittedName>
        <fullName evidence="1">Transposase</fullName>
    </submittedName>
</protein>
<sequence>MKRKLKLLEYRRLQGARLLMKGVPKAEVARQLGVSRQSVQNWAIRLTVKRETGFGGNVANSFHAEQDEFLRNKKRYKTSYQDLRCQPLGRPRMIAKADLHWLKKVLKAGAKNSGYSTDKWTLSRIQDLIQKACLAEGETISRTQVMRTIQELGFGCAKPSSENQALLRKWERLGWIEV</sequence>
<keyword evidence="2" id="KW-1185">Reference proteome</keyword>
<dbReference type="EMBL" id="JARXYA010000006">
    <property type="protein sequence ID" value="MDH6504049.1"/>
    <property type="molecule type" value="Genomic_DNA"/>
</dbReference>
<gene>
    <name evidence="1" type="ORF">M2127_001354</name>
</gene>
<evidence type="ECO:0000313" key="2">
    <source>
        <dbReference type="Proteomes" id="UP001161160"/>
    </source>
</evidence>
<evidence type="ECO:0000313" key="1">
    <source>
        <dbReference type="EMBL" id="MDH6504049.1"/>
    </source>
</evidence>
<dbReference type="AlphaFoldDB" id="A0AA43M9Z5"/>
<comment type="caution">
    <text evidence="1">The sequence shown here is derived from an EMBL/GenBank/DDBJ whole genome shotgun (WGS) entry which is preliminary data.</text>
</comment>
<dbReference type="Proteomes" id="UP001161160">
    <property type="component" value="Unassembled WGS sequence"/>
</dbReference>
<accession>A0AA43M9Z5</accession>
<dbReference type="Pfam" id="PF13384">
    <property type="entry name" value="HTH_23"/>
    <property type="match status" value="1"/>
</dbReference>
<name>A0AA43M9Z5_9BURK</name>
<dbReference type="RefSeq" id="WP_277542932.1">
    <property type="nucleotide sequence ID" value="NZ_JAQFIK010000007.1"/>
</dbReference>
<organism evidence="1 2">
    <name type="scientific">Polynucleobacter sphagniphilus</name>
    <dbReference type="NCBI Taxonomy" id="1743169"/>
    <lineage>
        <taxon>Bacteria</taxon>
        <taxon>Pseudomonadati</taxon>
        <taxon>Pseudomonadota</taxon>
        <taxon>Betaproteobacteria</taxon>
        <taxon>Burkholderiales</taxon>
        <taxon>Burkholderiaceae</taxon>
        <taxon>Polynucleobacter</taxon>
    </lineage>
</organism>